<sequence>MRIVFLNRYQNSVERGAETFVKELTLRLSSKHEVEVLTGRDADSMQKVLVGKYDIVIPVNGRLQSLKVSLARLMGKYKILITGHSGIGRDDIWNIAVTKPDVFVALTDYMANWAKKWAWGTRVVKIPNGIDLERFSPLGERIELDLPKPIILSVGALVWYKHHEKVIDAVSRLERGSVLIVGEGPLKMSIKKQGTEKLRKRFMIANFSYEDMPKVYRSSDLFTLPSWSREAFGLVYLEAMASGLGVVAPIDESRKEIVGESGLFTDVDDVIEYAEAISRALDIDWSKKARAQAEKFSWEKVAKEYEEVMLNMIKQR</sequence>
<protein>
    <recommendedName>
        <fullName evidence="1">Glycosyl transferase family 1 domain-containing protein</fullName>
    </recommendedName>
</protein>
<dbReference type="AlphaFoldDB" id="A0A1F5JKL9"/>
<dbReference type="SUPFAM" id="SSF53756">
    <property type="entry name" value="UDP-Glycosyltransferase/glycogen phosphorylase"/>
    <property type="match status" value="1"/>
</dbReference>
<reference evidence="2 3" key="1">
    <citation type="journal article" date="2016" name="Nat. Commun.">
        <title>Thousands of microbial genomes shed light on interconnected biogeochemical processes in an aquifer system.</title>
        <authorList>
            <person name="Anantharaman K."/>
            <person name="Brown C.T."/>
            <person name="Hug L.A."/>
            <person name="Sharon I."/>
            <person name="Castelle C.J."/>
            <person name="Probst A.J."/>
            <person name="Thomas B.C."/>
            <person name="Singh A."/>
            <person name="Wilkins M.J."/>
            <person name="Karaoz U."/>
            <person name="Brodie E.L."/>
            <person name="Williams K.H."/>
            <person name="Hubbard S.S."/>
            <person name="Banfield J.F."/>
        </authorList>
    </citation>
    <scope>NUCLEOTIDE SEQUENCE [LARGE SCALE GENOMIC DNA]</scope>
</reference>
<dbReference type="PANTHER" id="PTHR45947:SF3">
    <property type="entry name" value="SULFOQUINOVOSYL TRANSFERASE SQD2"/>
    <property type="match status" value="1"/>
</dbReference>
<dbReference type="Gene3D" id="3.40.50.2000">
    <property type="entry name" value="Glycogen Phosphorylase B"/>
    <property type="match status" value="2"/>
</dbReference>
<comment type="caution">
    <text evidence="2">The sequence shown here is derived from an EMBL/GenBank/DDBJ whole genome shotgun (WGS) entry which is preliminary data.</text>
</comment>
<dbReference type="Pfam" id="PF00534">
    <property type="entry name" value="Glycos_transf_1"/>
    <property type="match status" value="1"/>
</dbReference>
<gene>
    <name evidence="2" type="ORF">A2867_03550</name>
</gene>
<evidence type="ECO:0000313" key="3">
    <source>
        <dbReference type="Proteomes" id="UP000177555"/>
    </source>
</evidence>
<dbReference type="EMBL" id="MFCP01000012">
    <property type="protein sequence ID" value="OGE29010.1"/>
    <property type="molecule type" value="Genomic_DNA"/>
</dbReference>
<dbReference type="InterPro" id="IPR050194">
    <property type="entry name" value="Glycosyltransferase_grp1"/>
</dbReference>
<organism evidence="2 3">
    <name type="scientific">Candidatus Daviesbacteria bacterium RIFCSPHIGHO2_01_FULL_40_11</name>
    <dbReference type="NCBI Taxonomy" id="1797762"/>
    <lineage>
        <taxon>Bacteria</taxon>
        <taxon>Candidatus Daviesiibacteriota</taxon>
    </lineage>
</organism>
<dbReference type="GO" id="GO:0016757">
    <property type="term" value="F:glycosyltransferase activity"/>
    <property type="evidence" value="ECO:0007669"/>
    <property type="project" value="InterPro"/>
</dbReference>
<accession>A0A1F5JKL9</accession>
<evidence type="ECO:0000313" key="2">
    <source>
        <dbReference type="EMBL" id="OGE29010.1"/>
    </source>
</evidence>
<dbReference type="PANTHER" id="PTHR45947">
    <property type="entry name" value="SULFOQUINOVOSYL TRANSFERASE SQD2"/>
    <property type="match status" value="1"/>
</dbReference>
<evidence type="ECO:0000259" key="1">
    <source>
        <dbReference type="Pfam" id="PF00534"/>
    </source>
</evidence>
<name>A0A1F5JKL9_9BACT</name>
<dbReference type="Proteomes" id="UP000177555">
    <property type="component" value="Unassembled WGS sequence"/>
</dbReference>
<proteinExistence type="predicted"/>
<feature type="domain" description="Glycosyl transferase family 1" evidence="1">
    <location>
        <begin position="144"/>
        <end position="290"/>
    </location>
</feature>
<dbReference type="InterPro" id="IPR001296">
    <property type="entry name" value="Glyco_trans_1"/>
</dbReference>